<dbReference type="Proteomes" id="UP001056978">
    <property type="component" value="Chromosome 1"/>
</dbReference>
<reference evidence="1" key="1">
    <citation type="submission" date="2022-06" db="EMBL/GenBank/DDBJ databases">
        <title>The First Complete Genome of the Simian Malaria Parasite Plasmodium brasilianum.</title>
        <authorList>
            <person name="Bajic M."/>
            <person name="Ravishankar S."/>
        </authorList>
    </citation>
    <scope>NUCLEOTIDE SEQUENCE</scope>
    <source>
        <strain evidence="1">Bolivian I</strain>
    </source>
</reference>
<proteinExistence type="predicted"/>
<evidence type="ECO:0000313" key="2">
    <source>
        <dbReference type="Proteomes" id="UP001056978"/>
    </source>
</evidence>
<accession>A0ACB9YF13</accession>
<keyword evidence="2" id="KW-1185">Reference proteome</keyword>
<evidence type="ECO:0000313" key="1">
    <source>
        <dbReference type="EMBL" id="KAI4841168.1"/>
    </source>
</evidence>
<sequence length="290" mass="34000">MDHLNMKDLANFSLYFLKNFSLYKTFEELRNKYNLENGNELNDNENKYTVIALEEGNFKSMISTFNTMCKGNLYSLMGYQNGIAGINAKHNEIFDLMQMLYDFDENFNNIKNYGVNNNNDIYNKYDCTNVRKIFELYDHFIKNYDFSGKYSKYASNIQFFLNEYMKNKLYNIKCVNEIGQLKSIASQLQHKDSRSNALFLEIKKNNDMVVRSSELVLEGYSRIVPTIAMGVFVFMKNIVNEGEHLHSNNCSENEIKGDNIPFKEEKSDQNYYEGNYLGFIIQDFTFQSSS</sequence>
<comment type="caution">
    <text evidence="1">The sequence shown here is derived from an EMBL/GenBank/DDBJ whole genome shotgun (WGS) entry which is preliminary data.</text>
</comment>
<gene>
    <name evidence="1" type="ORF">MKS88_000403</name>
</gene>
<organism evidence="1 2">
    <name type="scientific">Plasmodium brasilianum</name>
    <dbReference type="NCBI Taxonomy" id="5824"/>
    <lineage>
        <taxon>Eukaryota</taxon>
        <taxon>Sar</taxon>
        <taxon>Alveolata</taxon>
        <taxon>Apicomplexa</taxon>
        <taxon>Aconoidasida</taxon>
        <taxon>Haemosporida</taxon>
        <taxon>Plasmodiidae</taxon>
        <taxon>Plasmodium</taxon>
        <taxon>Plasmodium (Plasmodium)</taxon>
    </lineage>
</organism>
<dbReference type="EMBL" id="CM043769">
    <property type="protein sequence ID" value="KAI4841168.1"/>
    <property type="molecule type" value="Genomic_DNA"/>
</dbReference>
<name>A0ACB9YF13_PLABR</name>
<protein>
    <submittedName>
        <fullName evidence="1">Uncharacterized protein</fullName>
    </submittedName>
</protein>